<dbReference type="PANTHER" id="PTHR37164:SF1">
    <property type="entry name" value="BACTERIOHEMERYTHRIN"/>
    <property type="match status" value="1"/>
</dbReference>
<keyword evidence="4" id="KW-0408">Iron</keyword>
<dbReference type="NCBIfam" id="TIGR02481">
    <property type="entry name" value="hemeryth_dom"/>
    <property type="match status" value="1"/>
</dbReference>
<evidence type="ECO:0000313" key="6">
    <source>
        <dbReference type="EMBL" id="MDF2953082.1"/>
    </source>
</evidence>
<keyword evidence="2" id="KW-0561">Oxygen transport</keyword>
<dbReference type="InterPro" id="IPR035938">
    <property type="entry name" value="Hemerythrin-like_sf"/>
</dbReference>
<evidence type="ECO:0000256" key="2">
    <source>
        <dbReference type="ARBA" id="ARBA00022621"/>
    </source>
</evidence>
<evidence type="ECO:0000256" key="3">
    <source>
        <dbReference type="ARBA" id="ARBA00022723"/>
    </source>
</evidence>
<dbReference type="InterPro" id="IPR050669">
    <property type="entry name" value="Hemerythrin"/>
</dbReference>
<organism evidence="6 7">
    <name type="scientific">Candidatus Thermodesulfobacterium syntrophicum</name>
    <dbReference type="NCBI Taxonomy" id="3060442"/>
    <lineage>
        <taxon>Bacteria</taxon>
        <taxon>Pseudomonadati</taxon>
        <taxon>Thermodesulfobacteriota</taxon>
        <taxon>Thermodesulfobacteria</taxon>
        <taxon>Thermodesulfobacteriales</taxon>
        <taxon>Thermodesulfobacteriaceae</taxon>
        <taxon>Thermodesulfobacterium</taxon>
    </lineage>
</organism>
<reference evidence="6" key="1">
    <citation type="submission" date="2022-11" db="EMBL/GenBank/DDBJ databases">
        <title>Candidatus Alkanophaga archaea from heated hydrothermal vent sediment oxidize petroleum alkanes.</title>
        <authorList>
            <person name="Zehnle H."/>
            <person name="Laso-Perez R."/>
            <person name="Lipp J."/>
            <person name="Teske A."/>
            <person name="Wegener G."/>
        </authorList>
    </citation>
    <scope>NUCLEOTIDE SEQUENCE</scope>
    <source>
        <strain evidence="6">MCA70</strain>
    </source>
</reference>
<evidence type="ECO:0000313" key="7">
    <source>
        <dbReference type="Proteomes" id="UP001144110"/>
    </source>
</evidence>
<evidence type="ECO:0000256" key="1">
    <source>
        <dbReference type="ARBA" id="ARBA00010587"/>
    </source>
</evidence>
<evidence type="ECO:0000259" key="5">
    <source>
        <dbReference type="Pfam" id="PF01814"/>
    </source>
</evidence>
<sequence>MRFIEWNDNFITGVHECDIQHKKIINVFNAIYDAIRLNVDKRALKDSFNSLINYFDKHFTLEETLMEKYGYPELQEHKEEHKKLKETIDKFMQKSEEEINYLEMLKYLKNWWLNHIITMDKKYGLFFRK</sequence>
<dbReference type="GO" id="GO:0046872">
    <property type="term" value="F:metal ion binding"/>
    <property type="evidence" value="ECO:0007669"/>
    <property type="project" value="UniProtKB-KW"/>
</dbReference>
<keyword evidence="3" id="KW-0479">Metal-binding</keyword>
<gene>
    <name evidence="6" type="ORF">OD816_000327</name>
</gene>
<dbReference type="InterPro" id="IPR012827">
    <property type="entry name" value="Hemerythrin_metal-bd"/>
</dbReference>
<dbReference type="GO" id="GO:0005344">
    <property type="term" value="F:oxygen carrier activity"/>
    <property type="evidence" value="ECO:0007669"/>
    <property type="project" value="UniProtKB-KW"/>
</dbReference>
<dbReference type="CDD" id="cd12107">
    <property type="entry name" value="Hemerythrin"/>
    <property type="match status" value="1"/>
</dbReference>
<proteinExistence type="inferred from homology"/>
<dbReference type="SUPFAM" id="SSF47188">
    <property type="entry name" value="Hemerythrin-like"/>
    <property type="match status" value="1"/>
</dbReference>
<accession>A0AAE3TEJ8</accession>
<dbReference type="NCBIfam" id="NF033749">
    <property type="entry name" value="bact_hemeryth"/>
    <property type="match status" value="1"/>
</dbReference>
<keyword evidence="2" id="KW-0813">Transport</keyword>
<dbReference type="AlphaFoldDB" id="A0AAE3TEJ8"/>
<dbReference type="Pfam" id="PF01814">
    <property type="entry name" value="Hemerythrin"/>
    <property type="match status" value="1"/>
</dbReference>
<comment type="caution">
    <text evidence="6">The sequence shown here is derived from an EMBL/GenBank/DDBJ whole genome shotgun (WGS) entry which is preliminary data.</text>
</comment>
<dbReference type="InterPro" id="IPR016131">
    <property type="entry name" value="Haemerythrin_Fe_BS"/>
</dbReference>
<dbReference type="PANTHER" id="PTHR37164">
    <property type="entry name" value="BACTERIOHEMERYTHRIN"/>
    <property type="match status" value="1"/>
</dbReference>
<dbReference type="PROSITE" id="PS00550">
    <property type="entry name" value="HEMERYTHRINS"/>
    <property type="match status" value="1"/>
</dbReference>
<name>A0AAE3TEJ8_9BACT</name>
<dbReference type="EMBL" id="JAPHEG010000001">
    <property type="protein sequence ID" value="MDF2953082.1"/>
    <property type="molecule type" value="Genomic_DNA"/>
</dbReference>
<protein>
    <submittedName>
        <fullName evidence="6">Hemerythrin</fullName>
    </submittedName>
</protein>
<comment type="similarity">
    <text evidence="1">Belongs to the hemerythrin family.</text>
</comment>
<evidence type="ECO:0000256" key="4">
    <source>
        <dbReference type="ARBA" id="ARBA00023004"/>
    </source>
</evidence>
<dbReference type="InterPro" id="IPR012312">
    <property type="entry name" value="Hemerythrin-like"/>
</dbReference>
<feature type="domain" description="Hemerythrin-like" evidence="5">
    <location>
        <begin position="12"/>
        <end position="123"/>
    </location>
</feature>
<dbReference type="Proteomes" id="UP001144110">
    <property type="component" value="Unassembled WGS sequence"/>
</dbReference>
<dbReference type="Gene3D" id="1.20.120.50">
    <property type="entry name" value="Hemerythrin-like"/>
    <property type="match status" value="1"/>
</dbReference>